<evidence type="ECO:0000313" key="3">
    <source>
        <dbReference type="Proteomes" id="UP000215914"/>
    </source>
</evidence>
<dbReference type="Proteomes" id="UP000215914">
    <property type="component" value="Unassembled WGS sequence"/>
</dbReference>
<reference evidence="2" key="1">
    <citation type="journal article" date="2017" name="Nature">
        <title>The sunflower genome provides insights into oil metabolism, flowering and Asterid evolution.</title>
        <authorList>
            <person name="Badouin H."/>
            <person name="Gouzy J."/>
            <person name="Grassa C.J."/>
            <person name="Murat F."/>
            <person name="Staton S.E."/>
            <person name="Cottret L."/>
            <person name="Lelandais-Briere C."/>
            <person name="Owens G.L."/>
            <person name="Carrere S."/>
            <person name="Mayjonade B."/>
            <person name="Legrand L."/>
            <person name="Gill N."/>
            <person name="Kane N.C."/>
            <person name="Bowers J.E."/>
            <person name="Hubner S."/>
            <person name="Bellec A."/>
            <person name="Berard A."/>
            <person name="Berges H."/>
            <person name="Blanchet N."/>
            <person name="Boniface M.C."/>
            <person name="Brunel D."/>
            <person name="Catrice O."/>
            <person name="Chaidir N."/>
            <person name="Claudel C."/>
            <person name="Donnadieu C."/>
            <person name="Faraut T."/>
            <person name="Fievet G."/>
            <person name="Helmstetter N."/>
            <person name="King M."/>
            <person name="Knapp S.J."/>
            <person name="Lai Z."/>
            <person name="Le Paslier M.C."/>
            <person name="Lippi Y."/>
            <person name="Lorenzon L."/>
            <person name="Mandel J.R."/>
            <person name="Marage G."/>
            <person name="Marchand G."/>
            <person name="Marquand E."/>
            <person name="Bret-Mestries E."/>
            <person name="Morien E."/>
            <person name="Nambeesan S."/>
            <person name="Nguyen T."/>
            <person name="Pegot-Espagnet P."/>
            <person name="Pouilly N."/>
            <person name="Raftis F."/>
            <person name="Sallet E."/>
            <person name="Schiex T."/>
            <person name="Thomas J."/>
            <person name="Vandecasteele C."/>
            <person name="Vares D."/>
            <person name="Vear F."/>
            <person name="Vautrin S."/>
            <person name="Crespi M."/>
            <person name="Mangin B."/>
            <person name="Burke J.M."/>
            <person name="Salse J."/>
            <person name="Munos S."/>
            <person name="Vincourt P."/>
            <person name="Rieseberg L.H."/>
            <person name="Langlade N.B."/>
        </authorList>
    </citation>
    <scope>NUCLEOTIDE SEQUENCE</scope>
    <source>
        <tissue evidence="2">Leaves</tissue>
    </source>
</reference>
<evidence type="ECO:0000256" key="1">
    <source>
        <dbReference type="SAM" id="MobiDB-lite"/>
    </source>
</evidence>
<protein>
    <submittedName>
        <fullName evidence="2">Uncharacterized protein</fullName>
    </submittedName>
</protein>
<accession>A0A9K3NCH0</accession>
<keyword evidence="3" id="KW-1185">Reference proteome</keyword>
<gene>
    <name evidence="2" type="ORF">HanXRQr2_Chr08g0331321</name>
</gene>
<proteinExistence type="predicted"/>
<reference evidence="2" key="2">
    <citation type="submission" date="2020-06" db="EMBL/GenBank/DDBJ databases">
        <title>Helianthus annuus Genome sequencing and assembly Release 2.</title>
        <authorList>
            <person name="Gouzy J."/>
            <person name="Langlade N."/>
            <person name="Munos S."/>
        </authorList>
    </citation>
    <scope>NUCLEOTIDE SEQUENCE</scope>
    <source>
        <tissue evidence="2">Leaves</tissue>
    </source>
</reference>
<name>A0A9K3NCH0_HELAN</name>
<organism evidence="2 3">
    <name type="scientific">Helianthus annuus</name>
    <name type="common">Common sunflower</name>
    <dbReference type="NCBI Taxonomy" id="4232"/>
    <lineage>
        <taxon>Eukaryota</taxon>
        <taxon>Viridiplantae</taxon>
        <taxon>Streptophyta</taxon>
        <taxon>Embryophyta</taxon>
        <taxon>Tracheophyta</taxon>
        <taxon>Spermatophyta</taxon>
        <taxon>Magnoliopsida</taxon>
        <taxon>eudicotyledons</taxon>
        <taxon>Gunneridae</taxon>
        <taxon>Pentapetalae</taxon>
        <taxon>asterids</taxon>
        <taxon>campanulids</taxon>
        <taxon>Asterales</taxon>
        <taxon>Asteraceae</taxon>
        <taxon>Asteroideae</taxon>
        <taxon>Heliantheae alliance</taxon>
        <taxon>Heliantheae</taxon>
        <taxon>Helianthus</taxon>
    </lineage>
</organism>
<dbReference type="Gramene" id="mRNA:HanXRQr2_Chr08g0331321">
    <property type="protein sequence ID" value="CDS:HanXRQr2_Chr08g0331321.1"/>
    <property type="gene ID" value="HanXRQr2_Chr08g0331321"/>
</dbReference>
<evidence type="ECO:0000313" key="2">
    <source>
        <dbReference type="EMBL" id="KAF5794720.1"/>
    </source>
</evidence>
<comment type="caution">
    <text evidence="2">The sequence shown here is derived from an EMBL/GenBank/DDBJ whole genome shotgun (WGS) entry which is preliminary data.</text>
</comment>
<feature type="region of interest" description="Disordered" evidence="1">
    <location>
        <begin position="124"/>
        <end position="145"/>
    </location>
</feature>
<dbReference type="AlphaFoldDB" id="A0A9K3NCH0"/>
<dbReference type="EMBL" id="MNCJ02000323">
    <property type="protein sequence ID" value="KAF5794720.1"/>
    <property type="molecule type" value="Genomic_DNA"/>
</dbReference>
<sequence length="145" mass="16159">MTIPQFAVAPIYRFIHKILAATLVGRHQGDNKVNQQSLFCLMCMIEGWPANLASVFAWSMNRPWRGGPEARMYCGPYVTWLAESLGVFTTYPRERMREGPVPCLMSLKDLQSAGIITYDQPPTWSEMRQGPQVPPPPGSGAVASM</sequence>